<name>A0A182WNS9_9DIPT</name>
<evidence type="ECO:0000313" key="3">
    <source>
        <dbReference type="Proteomes" id="UP000075920"/>
    </source>
</evidence>
<sequence length="269" mass="30445">MSSKCILSIPVSIHRHNMTRDSSTCSDTTRGEDSLMDAIDAPDDAQFPWCEETIVKSEVIISSDGLLPAVGCRLCDSTDHLCSPIYNLRGGSELTENHLDTIYRLSDITITYEKDHASVVCSYCLLKIEEYTVIREIWQMKNQAKHVSSDFVPVIKPAILKSCTEQIAMKDASTQTTVYRTLHTAADVRDASTSTVNYEPVPVPENNTSLRDDGAVERSSTQCETIDVEQYCKRMKRKRKHRQSKEQLIEEVMQIVKKQFRLDTDETTV</sequence>
<reference evidence="2" key="2">
    <citation type="submission" date="2020-05" db="UniProtKB">
        <authorList>
            <consortium name="EnsemblMetazoa"/>
        </authorList>
    </citation>
    <scope>IDENTIFICATION</scope>
    <source>
        <strain evidence="2">MINIMUS1</strain>
    </source>
</reference>
<evidence type="ECO:0000313" key="2">
    <source>
        <dbReference type="EnsemblMetazoa" id="AMIN014355-PA"/>
    </source>
</evidence>
<organism evidence="2 3">
    <name type="scientific">Anopheles minimus</name>
    <dbReference type="NCBI Taxonomy" id="112268"/>
    <lineage>
        <taxon>Eukaryota</taxon>
        <taxon>Metazoa</taxon>
        <taxon>Ecdysozoa</taxon>
        <taxon>Arthropoda</taxon>
        <taxon>Hexapoda</taxon>
        <taxon>Insecta</taxon>
        <taxon>Pterygota</taxon>
        <taxon>Neoptera</taxon>
        <taxon>Endopterygota</taxon>
        <taxon>Diptera</taxon>
        <taxon>Nematocera</taxon>
        <taxon>Culicoidea</taxon>
        <taxon>Culicidae</taxon>
        <taxon>Anophelinae</taxon>
        <taxon>Anopheles</taxon>
    </lineage>
</organism>
<keyword evidence="3" id="KW-1185">Reference proteome</keyword>
<evidence type="ECO:0000256" key="1">
    <source>
        <dbReference type="SAM" id="MobiDB-lite"/>
    </source>
</evidence>
<reference evidence="3" key="1">
    <citation type="submission" date="2013-03" db="EMBL/GenBank/DDBJ databases">
        <title>The Genome Sequence of Anopheles minimus MINIMUS1.</title>
        <authorList>
            <consortium name="The Broad Institute Genomics Platform"/>
            <person name="Neafsey D.E."/>
            <person name="Walton C."/>
            <person name="Walker B."/>
            <person name="Young S.K."/>
            <person name="Zeng Q."/>
            <person name="Gargeya S."/>
            <person name="Fitzgerald M."/>
            <person name="Haas B."/>
            <person name="Abouelleil A."/>
            <person name="Allen A.W."/>
            <person name="Alvarado L."/>
            <person name="Arachchi H.M."/>
            <person name="Berlin A.M."/>
            <person name="Chapman S.B."/>
            <person name="Gainer-Dewar J."/>
            <person name="Goldberg J."/>
            <person name="Griggs A."/>
            <person name="Gujja S."/>
            <person name="Hansen M."/>
            <person name="Howarth C."/>
            <person name="Imamovic A."/>
            <person name="Ireland A."/>
            <person name="Larimer J."/>
            <person name="McCowan C."/>
            <person name="Murphy C."/>
            <person name="Pearson M."/>
            <person name="Poon T.W."/>
            <person name="Priest M."/>
            <person name="Roberts A."/>
            <person name="Saif S."/>
            <person name="Shea T."/>
            <person name="Sisk P."/>
            <person name="Sykes S."/>
            <person name="Wortman J."/>
            <person name="Nusbaum C."/>
            <person name="Birren B."/>
        </authorList>
    </citation>
    <scope>NUCLEOTIDE SEQUENCE [LARGE SCALE GENOMIC DNA]</scope>
    <source>
        <strain evidence="3">MINIMUS1</strain>
    </source>
</reference>
<dbReference type="SUPFAM" id="SSF57716">
    <property type="entry name" value="Glucocorticoid receptor-like (DNA-binding domain)"/>
    <property type="match status" value="1"/>
</dbReference>
<accession>A0A182WNS9</accession>
<dbReference type="Proteomes" id="UP000075920">
    <property type="component" value="Unassembled WGS sequence"/>
</dbReference>
<protein>
    <recommendedName>
        <fullName evidence="4">ZAD domain-containing protein</fullName>
    </recommendedName>
</protein>
<dbReference type="EnsemblMetazoa" id="AMIN014355-RA">
    <property type="protein sequence ID" value="AMIN014355-PA"/>
    <property type="gene ID" value="AMIN014355"/>
</dbReference>
<proteinExistence type="predicted"/>
<dbReference type="VEuPathDB" id="VectorBase:AMIN014355"/>
<dbReference type="AlphaFoldDB" id="A0A182WNS9"/>
<evidence type="ECO:0008006" key="4">
    <source>
        <dbReference type="Google" id="ProtNLM"/>
    </source>
</evidence>
<feature type="region of interest" description="Disordered" evidence="1">
    <location>
        <begin position="196"/>
        <end position="218"/>
    </location>
</feature>